<name>A0A2T0HIX4_PSEFL</name>
<organism evidence="1 2">
    <name type="scientific">Pseudomonas fluorescens</name>
    <dbReference type="NCBI Taxonomy" id="294"/>
    <lineage>
        <taxon>Bacteria</taxon>
        <taxon>Pseudomonadati</taxon>
        <taxon>Pseudomonadota</taxon>
        <taxon>Gammaproteobacteria</taxon>
        <taxon>Pseudomonadales</taxon>
        <taxon>Pseudomonadaceae</taxon>
        <taxon>Pseudomonas</taxon>
    </lineage>
</organism>
<evidence type="ECO:0008006" key="3">
    <source>
        <dbReference type="Google" id="ProtNLM"/>
    </source>
</evidence>
<reference evidence="1 2" key="1">
    <citation type="submission" date="2018-03" db="EMBL/GenBank/DDBJ databases">
        <title>Blue discolouration in mozzarella cheese caused by Pseudomonas fluorescens.</title>
        <authorList>
            <person name="Chiesa F."/>
            <person name="Dalmasso A."/>
            <person name="Lomonaco S."/>
        </authorList>
    </citation>
    <scope>NUCLEOTIDE SEQUENCE [LARGE SCALE GENOMIC DNA]</scope>
    <source>
        <strain evidence="1 2">11293</strain>
    </source>
</reference>
<protein>
    <recommendedName>
        <fullName evidence="3">TraA protein</fullName>
    </recommendedName>
</protein>
<dbReference type="RefSeq" id="WP_106118802.1">
    <property type="nucleotide sequence ID" value="NZ_PVUH01000065.1"/>
</dbReference>
<proteinExistence type="predicted"/>
<dbReference type="AlphaFoldDB" id="A0A2T0HIX4"/>
<dbReference type="InterPro" id="IPR020497">
    <property type="entry name" value="DUF5440"/>
</dbReference>
<accession>A0A2T0HIX4</accession>
<comment type="caution">
    <text evidence="1">The sequence shown here is derived from an EMBL/GenBank/DDBJ whole genome shotgun (WGS) entry which is preliminary data.</text>
</comment>
<gene>
    <name evidence="1" type="ORF">C7A10_31660</name>
</gene>
<dbReference type="EMBL" id="PVUH01000065">
    <property type="protein sequence ID" value="PRW83058.1"/>
    <property type="molecule type" value="Genomic_DNA"/>
</dbReference>
<dbReference type="Proteomes" id="UP000239731">
    <property type="component" value="Unassembled WGS sequence"/>
</dbReference>
<evidence type="ECO:0000313" key="2">
    <source>
        <dbReference type="Proteomes" id="UP000239731"/>
    </source>
</evidence>
<dbReference type="Pfam" id="PF17509">
    <property type="entry name" value="DUF5440"/>
    <property type="match status" value="1"/>
</dbReference>
<evidence type="ECO:0000313" key="1">
    <source>
        <dbReference type="EMBL" id="PRW83058.1"/>
    </source>
</evidence>
<sequence>MSDKTEQLPQLPQGLRTELHVVSNKGMTGNKSWVLRDLKTDELYELTPSTISGWDIPEGQLDGPGIIVTMVPDCVTLQLSNGQLYRDLPPPDALRLKK</sequence>